<feature type="domain" description="EAL" evidence="2">
    <location>
        <begin position="516"/>
        <end position="771"/>
    </location>
</feature>
<dbReference type="RefSeq" id="WP_110986778.1">
    <property type="nucleotide sequence ID" value="NZ_CAWNWM010000008.1"/>
</dbReference>
<keyword evidence="1" id="KW-1133">Transmembrane helix</keyword>
<dbReference type="Pfam" id="PF00563">
    <property type="entry name" value="EAL"/>
    <property type="match status" value="1"/>
</dbReference>
<dbReference type="NCBIfam" id="TIGR00254">
    <property type="entry name" value="GGDEF"/>
    <property type="match status" value="1"/>
</dbReference>
<dbReference type="InterPro" id="IPR035919">
    <property type="entry name" value="EAL_sf"/>
</dbReference>
<feature type="transmembrane region" description="Helical" evidence="1">
    <location>
        <begin position="6"/>
        <end position="27"/>
    </location>
</feature>
<protein>
    <submittedName>
        <fullName evidence="4">Cyclic di-GMP phosphodiesterase Gmr</fullName>
        <ecNumber evidence="4">3.1.4.52</ecNumber>
    </submittedName>
</protein>
<evidence type="ECO:0000313" key="5">
    <source>
        <dbReference type="Proteomes" id="UP000248857"/>
    </source>
</evidence>
<dbReference type="InterPro" id="IPR052155">
    <property type="entry name" value="Biofilm_reg_signaling"/>
</dbReference>
<comment type="caution">
    <text evidence="4">The sequence shown here is derived from an EMBL/GenBank/DDBJ whole genome shotgun (WGS) entry which is preliminary data.</text>
</comment>
<dbReference type="InterPro" id="IPR029787">
    <property type="entry name" value="Nucleotide_cyclase"/>
</dbReference>
<evidence type="ECO:0000256" key="1">
    <source>
        <dbReference type="SAM" id="Phobius"/>
    </source>
</evidence>
<dbReference type="InterPro" id="IPR035965">
    <property type="entry name" value="PAS-like_dom_sf"/>
</dbReference>
<feature type="transmembrane region" description="Helical" evidence="1">
    <location>
        <begin position="39"/>
        <end position="57"/>
    </location>
</feature>
<feature type="transmembrane region" description="Helical" evidence="1">
    <location>
        <begin position="148"/>
        <end position="165"/>
    </location>
</feature>
<dbReference type="FunFam" id="3.20.20.450:FF:000001">
    <property type="entry name" value="Cyclic di-GMP phosphodiesterase yahA"/>
    <property type="match status" value="1"/>
</dbReference>
<reference evidence="4 5" key="1">
    <citation type="journal article" date="2018" name="Sci. Rep.">
        <title>A novel species of the marine cyanobacterium Acaryochloris with a unique pigment content and lifestyle.</title>
        <authorList>
            <person name="Partensky F."/>
            <person name="Six C."/>
            <person name="Ratin M."/>
            <person name="Garczarek L."/>
            <person name="Vaulot D."/>
            <person name="Probert I."/>
            <person name="Calteau A."/>
            <person name="Gourvil P."/>
            <person name="Marie D."/>
            <person name="Grebert T."/>
            <person name="Bouchier C."/>
            <person name="Le Panse S."/>
            <person name="Gachenot M."/>
            <person name="Rodriguez F."/>
            <person name="Garrido J.L."/>
        </authorList>
    </citation>
    <scope>NUCLEOTIDE SEQUENCE [LARGE SCALE GENOMIC DNA]</scope>
    <source>
        <strain evidence="4 5">RCC1774</strain>
    </source>
</reference>
<organism evidence="4 5">
    <name type="scientific">Acaryochloris thomasi RCC1774</name>
    <dbReference type="NCBI Taxonomy" id="1764569"/>
    <lineage>
        <taxon>Bacteria</taxon>
        <taxon>Bacillati</taxon>
        <taxon>Cyanobacteriota</taxon>
        <taxon>Cyanophyceae</taxon>
        <taxon>Acaryochloridales</taxon>
        <taxon>Acaryochloridaceae</taxon>
        <taxon>Acaryochloris</taxon>
        <taxon>Acaryochloris thomasi</taxon>
    </lineage>
</organism>
<dbReference type="InterPro" id="IPR000160">
    <property type="entry name" value="GGDEF_dom"/>
</dbReference>
<dbReference type="FunFam" id="3.30.70.270:FF:000001">
    <property type="entry name" value="Diguanylate cyclase domain protein"/>
    <property type="match status" value="1"/>
</dbReference>
<dbReference type="SMART" id="SM00052">
    <property type="entry name" value="EAL"/>
    <property type="match status" value="1"/>
</dbReference>
<proteinExistence type="predicted"/>
<feature type="transmembrane region" description="Helical" evidence="1">
    <location>
        <begin position="63"/>
        <end position="86"/>
    </location>
</feature>
<feature type="domain" description="GGDEF" evidence="3">
    <location>
        <begin position="376"/>
        <end position="507"/>
    </location>
</feature>
<name>A0A2W1JGK9_9CYAN</name>
<dbReference type="Pfam" id="PF13188">
    <property type="entry name" value="PAS_8"/>
    <property type="match status" value="1"/>
</dbReference>
<dbReference type="InterPro" id="IPR000014">
    <property type="entry name" value="PAS"/>
</dbReference>
<evidence type="ECO:0000313" key="4">
    <source>
        <dbReference type="EMBL" id="PZD72709.1"/>
    </source>
</evidence>
<dbReference type="Proteomes" id="UP000248857">
    <property type="component" value="Unassembled WGS sequence"/>
</dbReference>
<dbReference type="Pfam" id="PF16927">
    <property type="entry name" value="HisKA_7TM"/>
    <property type="match status" value="1"/>
</dbReference>
<evidence type="ECO:0000259" key="3">
    <source>
        <dbReference type="PROSITE" id="PS50887"/>
    </source>
</evidence>
<dbReference type="PROSITE" id="PS50883">
    <property type="entry name" value="EAL"/>
    <property type="match status" value="1"/>
</dbReference>
<keyword evidence="4" id="KW-0378">Hydrolase</keyword>
<sequence>MQWFLIFYISVNFLAAVVCTAVAFLVPQKTAQVDWGFRLFALMTALWCATSGLFFLNETTGDFWVWTGIQTLPYVTVPVLWLYFILQLTGNRLPSPVVLLLVPIATLIVYWNPDWSSLMWTVAQTDWRYGVSIAQYERGPWFTFVHTPYSYALISVGHAYLFSAIWQSRRKQRRSLILLLCCGLIPLLLNFLTLSPLYDSSRFFDLTPIGLAISTVLFCWGLSQYQILQRSPLAYQQIFTSLKASILVLDLDYRLIEFNAAAEALLGCTKNTIGVSAQELVTCLQGSDWSALRTQGKTEVKSSQQYFQIEQFPILRQERLLGYILNISDITQSRQLQEQLLEGALLYDSLTGLPNRTLFYDRLRQALKRCDRNPTQSIAIAFVDVDRFKVINDSLGHLAGDQVLIEVAKRLQSCLRSEDTVARFGGDEFAILAANAHPQDIEAFCKRLQREIQEPITLETHVVNTSASIGIVLRASQRSPEKLIQDADIAMYQAKSKGKGLFAVFEQSIANATLQRMELEVSLRQALERQEFFLVFQPIVAISSGEIRGFEALLRWQHPTHGLISPTVFIPIAEEMGIISVLDRWVLKNACQQLHQWRVQHPELDLTMSVNLSTANFIFANLVETVTETLDRTQVAGKNLKLEITESILMKDPEATARVLKQLKDCGVEILLDDFGTGHSSLSYLHRLPLEGLKIDKSFVHEAQYSPQSMEIIKTIVSLAQGLKLKLIAEGIETDAQRRLLLGLGCDLGQGYLWWKPMTSRKASNALQHRGIAQQPRVSEFSKRL</sequence>
<dbReference type="PROSITE" id="PS50887">
    <property type="entry name" value="GGDEF"/>
    <property type="match status" value="1"/>
</dbReference>
<dbReference type="SUPFAM" id="SSF55785">
    <property type="entry name" value="PYP-like sensor domain (PAS domain)"/>
    <property type="match status" value="1"/>
</dbReference>
<dbReference type="SUPFAM" id="SSF55073">
    <property type="entry name" value="Nucleotide cyclase"/>
    <property type="match status" value="1"/>
</dbReference>
<dbReference type="Gene3D" id="3.30.70.270">
    <property type="match status" value="1"/>
</dbReference>
<dbReference type="PANTHER" id="PTHR44757">
    <property type="entry name" value="DIGUANYLATE CYCLASE DGCP"/>
    <property type="match status" value="1"/>
</dbReference>
<dbReference type="EC" id="3.1.4.52" evidence="4"/>
<dbReference type="Gene3D" id="3.20.20.450">
    <property type="entry name" value="EAL domain"/>
    <property type="match status" value="1"/>
</dbReference>
<feature type="transmembrane region" description="Helical" evidence="1">
    <location>
        <begin position="93"/>
        <end position="111"/>
    </location>
</feature>
<accession>A0A2W1JGK9</accession>
<dbReference type="InterPro" id="IPR031621">
    <property type="entry name" value="HisKA_7TM"/>
</dbReference>
<dbReference type="Gene3D" id="3.30.450.20">
    <property type="entry name" value="PAS domain"/>
    <property type="match status" value="1"/>
</dbReference>
<dbReference type="AlphaFoldDB" id="A0A2W1JGK9"/>
<keyword evidence="1" id="KW-0472">Membrane</keyword>
<keyword evidence="5" id="KW-1185">Reference proteome</keyword>
<dbReference type="OrthoDB" id="366324at2"/>
<dbReference type="CDD" id="cd01949">
    <property type="entry name" value="GGDEF"/>
    <property type="match status" value="1"/>
</dbReference>
<dbReference type="SUPFAM" id="SSF141868">
    <property type="entry name" value="EAL domain-like"/>
    <property type="match status" value="1"/>
</dbReference>
<dbReference type="GO" id="GO:0071111">
    <property type="term" value="F:cyclic-guanylate-specific phosphodiesterase activity"/>
    <property type="evidence" value="ECO:0007669"/>
    <property type="project" value="UniProtKB-EC"/>
</dbReference>
<dbReference type="InterPro" id="IPR001633">
    <property type="entry name" value="EAL_dom"/>
</dbReference>
<gene>
    <name evidence="4" type="primary">gmr_5</name>
    <name evidence="4" type="ORF">C1752_03342</name>
</gene>
<dbReference type="Pfam" id="PF00990">
    <property type="entry name" value="GGDEF"/>
    <property type="match status" value="1"/>
</dbReference>
<dbReference type="EMBL" id="PQWO01000008">
    <property type="protein sequence ID" value="PZD72709.1"/>
    <property type="molecule type" value="Genomic_DNA"/>
</dbReference>
<keyword evidence="1" id="KW-0812">Transmembrane</keyword>
<dbReference type="SMART" id="SM00267">
    <property type="entry name" value="GGDEF"/>
    <property type="match status" value="1"/>
</dbReference>
<evidence type="ECO:0000259" key="2">
    <source>
        <dbReference type="PROSITE" id="PS50883"/>
    </source>
</evidence>
<dbReference type="InterPro" id="IPR043128">
    <property type="entry name" value="Rev_trsase/Diguanyl_cyclase"/>
</dbReference>
<dbReference type="CDD" id="cd01948">
    <property type="entry name" value="EAL"/>
    <property type="match status" value="1"/>
</dbReference>
<feature type="transmembrane region" description="Helical" evidence="1">
    <location>
        <begin position="177"/>
        <end position="197"/>
    </location>
</feature>
<dbReference type="PANTHER" id="PTHR44757:SF2">
    <property type="entry name" value="BIOFILM ARCHITECTURE MAINTENANCE PROTEIN MBAA"/>
    <property type="match status" value="1"/>
</dbReference>